<feature type="region of interest" description="Disordered" evidence="2">
    <location>
        <begin position="95"/>
        <end position="120"/>
    </location>
</feature>
<dbReference type="VEuPathDB" id="MicrosporidiaDB:EROM_091500"/>
<sequence length="288" mass="33309">MEGEEKISASRRKVNESGWDEYSILNDSGYEKRSVDKENSLEWKSFENEGDGISTRSQGNIDCGLSGEISSIKRHRCDVEANKEKNVSQALRVKESVTRAPEPNEIGREHSIAKEASRRNVSEYQEVVPNISRQRYEEHMRKADCVSKEYKPGDEVSGGGGERTQEIQIQKEENMRKAIKIQEEDIQAKNQEILLLKEKISRLESKLEIEGKEYVRGCVLRGEEAIRIVEEELKKERGDFLKKIGEEAEKTRMLLRRIDGLKKIINELVRKIREMKQKTEGSRREDKL</sequence>
<feature type="coiled-coil region" evidence="1">
    <location>
        <begin position="258"/>
        <end position="285"/>
    </location>
</feature>
<proteinExistence type="predicted"/>
<evidence type="ECO:0000313" key="3">
    <source>
        <dbReference type="EMBL" id="AFN83766.1"/>
    </source>
</evidence>
<reference evidence="3" key="1">
    <citation type="journal article" date="2012" name="Proc. Natl. Acad. Sci. U.S.A.">
        <title>Gain and loss of multiple functionally related, horizontally transferred genes in the reduced genomes of two microsporidian parasites.</title>
        <authorList>
            <person name="Pombert J.-F."/>
            <person name="Selman M."/>
            <person name="Burki F."/>
            <person name="Bardell F.T."/>
            <person name="Farinelli L."/>
            <person name="Solter L.F."/>
            <person name="Whitman D.W."/>
            <person name="Weiss L.M."/>
            <person name="Corradi N."/>
            <person name="Keeling P.J."/>
        </authorList>
    </citation>
    <scope>NUCLEOTIDE SEQUENCE [LARGE SCALE GENOMIC DNA]</scope>
    <source>
        <strain evidence="3">SJ-2008</strain>
    </source>
</reference>
<feature type="coiled-coil region" evidence="1">
    <location>
        <begin position="172"/>
        <end position="213"/>
    </location>
</feature>
<evidence type="ECO:0000313" key="4">
    <source>
        <dbReference type="Proteomes" id="UP000010094"/>
    </source>
</evidence>
<evidence type="ECO:0000256" key="1">
    <source>
        <dbReference type="SAM" id="Coils"/>
    </source>
</evidence>
<feature type="region of interest" description="Disordered" evidence="2">
    <location>
        <begin position="144"/>
        <end position="166"/>
    </location>
</feature>
<accession>I6ZVK1</accession>
<organism evidence="3 4">
    <name type="scientific">Encephalitozoon romaleae (strain SJ-2008)</name>
    <name type="common">Microsporidian parasite</name>
    <dbReference type="NCBI Taxonomy" id="1178016"/>
    <lineage>
        <taxon>Eukaryota</taxon>
        <taxon>Fungi</taxon>
        <taxon>Fungi incertae sedis</taxon>
        <taxon>Microsporidia</taxon>
        <taxon>Unikaryonidae</taxon>
        <taxon>Encephalitozoon</taxon>
    </lineage>
</organism>
<keyword evidence="1" id="KW-0175">Coiled coil</keyword>
<evidence type="ECO:0000256" key="2">
    <source>
        <dbReference type="SAM" id="MobiDB-lite"/>
    </source>
</evidence>
<protein>
    <submittedName>
        <fullName evidence="3">Uncharacterized protein</fullName>
    </submittedName>
</protein>
<name>I6ZVK1_ENCRO</name>
<keyword evidence="4" id="KW-1185">Reference proteome</keyword>
<dbReference type="OrthoDB" id="2195087at2759"/>
<dbReference type="EMBL" id="CP003527">
    <property type="protein sequence ID" value="AFN83766.1"/>
    <property type="molecule type" value="Genomic_DNA"/>
</dbReference>
<dbReference type="GeneID" id="20564374"/>
<dbReference type="Proteomes" id="UP000010094">
    <property type="component" value="Chromosome IXb"/>
</dbReference>
<dbReference type="HOGENOM" id="CLU_1074009_0_0_1"/>
<dbReference type="KEGG" id="ero:EROM_091500"/>
<dbReference type="AlphaFoldDB" id="I6ZVK1"/>
<feature type="compositionally biased region" description="Basic and acidic residues" evidence="2">
    <location>
        <begin position="105"/>
        <end position="120"/>
    </location>
</feature>
<gene>
    <name evidence="3" type="ordered locus">EROM_091500</name>
</gene>
<dbReference type="RefSeq" id="XP_009265263.1">
    <property type="nucleotide sequence ID" value="XM_009266988.1"/>
</dbReference>
<feature type="compositionally biased region" description="Basic and acidic residues" evidence="2">
    <location>
        <begin position="144"/>
        <end position="154"/>
    </location>
</feature>